<sequence length="484" mass="53885">MSSQLSNRRPETDQVITDIVDYVLTYQITSDEAFQTAHYCLLDTLGCGFEALTYPACTKMLGPIVSGTLVPHGAKVPGTSYQLDPVQAAFNIGAMIRWLDFNDTWLAAEWGHPSDNLGGILATADWLSRTAVANGREPLSMKDVLDAMIRAHEVQGVMALENSFNRVGLDHVLLVKLASTATVGKLMGLSREELINAVSHAFVDGHALRTYRHAPNTGSRKSWAAGDATSRAVRLAMIAKTGEMGYPSVLTAKTWGFYDVLFNGQPFRFQRGYGSYVMENVLFKISFPAEFHAQTAVEAAMSLHDKLKRMGRTADDIQHVRIRTHEAAIRIIDKKGPLHNPADRDHCIQYMVAVPLLYGRLTASDYEDGVANDPRIDALRAKMEAKEDKQFTRDYHDPEKRSIANALTLTLNDGTVLAEEIVEYPIGHKRRRTEGIPVLIEKYKRNLARVFSAKQQKQILDASLDRDTLSRMPVHAFVDLMVTP</sequence>
<dbReference type="SUPFAM" id="SSF103378">
    <property type="entry name" value="2-methylcitrate dehydratase PrpD"/>
    <property type="match status" value="1"/>
</dbReference>
<dbReference type="EC" id="4.2.1.79" evidence="4"/>
<evidence type="ECO:0000256" key="3">
    <source>
        <dbReference type="ARBA" id="ARBA00006174"/>
    </source>
</evidence>
<comment type="caution">
    <text evidence="10">The sequence shown here is derived from an EMBL/GenBank/DDBJ whole genome shotgun (WGS) entry which is preliminary data.</text>
</comment>
<dbReference type="EMBL" id="BMIK01000016">
    <property type="protein sequence ID" value="GGC41501.1"/>
    <property type="molecule type" value="Genomic_DNA"/>
</dbReference>
<evidence type="ECO:0000256" key="1">
    <source>
        <dbReference type="ARBA" id="ARBA00000096"/>
    </source>
</evidence>
<name>A0ABQ1MJM9_9SPHI</name>
<comment type="similarity">
    <text evidence="3">Belongs to the PrpD family.</text>
</comment>
<evidence type="ECO:0000313" key="11">
    <source>
        <dbReference type="Proteomes" id="UP000597338"/>
    </source>
</evidence>
<dbReference type="InterPro" id="IPR012705">
    <property type="entry name" value="2Me_IsoCit_deHydtase_PrpD"/>
</dbReference>
<feature type="domain" description="MmgE/PrpD C-terminal" evidence="9">
    <location>
        <begin position="287"/>
        <end position="465"/>
    </location>
</feature>
<organism evidence="10 11">
    <name type="scientific">Parapedobacter defluvii</name>
    <dbReference type="NCBI Taxonomy" id="2045106"/>
    <lineage>
        <taxon>Bacteria</taxon>
        <taxon>Pseudomonadati</taxon>
        <taxon>Bacteroidota</taxon>
        <taxon>Sphingobacteriia</taxon>
        <taxon>Sphingobacteriales</taxon>
        <taxon>Sphingobacteriaceae</taxon>
        <taxon>Parapedobacter</taxon>
    </lineage>
</organism>
<dbReference type="RefSeq" id="WP_188752953.1">
    <property type="nucleotide sequence ID" value="NZ_BMIK01000016.1"/>
</dbReference>
<evidence type="ECO:0000259" key="8">
    <source>
        <dbReference type="Pfam" id="PF03972"/>
    </source>
</evidence>
<comment type="catalytic activity">
    <reaction evidence="1">
        <text>(2S,3S)-2-methylcitrate = 2-methyl-cis-aconitate + H2O</text>
        <dbReference type="Rhea" id="RHEA:17725"/>
        <dbReference type="ChEBI" id="CHEBI:15377"/>
        <dbReference type="ChEBI" id="CHEBI:57872"/>
        <dbReference type="ChEBI" id="CHEBI:58853"/>
        <dbReference type="EC" id="4.2.1.79"/>
    </reaction>
</comment>
<dbReference type="InterPro" id="IPR036148">
    <property type="entry name" value="MmgE/PrpD_sf"/>
</dbReference>
<dbReference type="NCBIfam" id="NF006943">
    <property type="entry name" value="PRK09425.1"/>
    <property type="match status" value="1"/>
</dbReference>
<accession>A0ABQ1MJM9</accession>
<dbReference type="NCBIfam" id="TIGR02330">
    <property type="entry name" value="prpD"/>
    <property type="match status" value="1"/>
</dbReference>
<dbReference type="Gene3D" id="3.30.1330.120">
    <property type="entry name" value="2-methylcitrate dehydratase PrpD"/>
    <property type="match status" value="1"/>
</dbReference>
<evidence type="ECO:0000256" key="6">
    <source>
        <dbReference type="ARBA" id="ARBA00022532"/>
    </source>
</evidence>
<keyword evidence="11" id="KW-1185">Reference proteome</keyword>
<evidence type="ECO:0000256" key="2">
    <source>
        <dbReference type="ARBA" id="ARBA00005026"/>
    </source>
</evidence>
<reference evidence="11" key="1">
    <citation type="journal article" date="2019" name="Int. J. Syst. Evol. Microbiol.">
        <title>The Global Catalogue of Microorganisms (GCM) 10K type strain sequencing project: providing services to taxonomists for standard genome sequencing and annotation.</title>
        <authorList>
            <consortium name="The Broad Institute Genomics Platform"/>
            <consortium name="The Broad Institute Genome Sequencing Center for Infectious Disease"/>
            <person name="Wu L."/>
            <person name="Ma J."/>
        </authorList>
    </citation>
    <scope>NUCLEOTIDE SEQUENCE [LARGE SCALE GENOMIC DNA]</scope>
    <source>
        <strain evidence="11">CGMCC 1.15342</strain>
    </source>
</reference>
<dbReference type="PANTHER" id="PTHR16943">
    <property type="entry name" value="2-METHYLCITRATE DEHYDRATASE-RELATED"/>
    <property type="match status" value="1"/>
</dbReference>
<dbReference type="Gene3D" id="1.10.4100.10">
    <property type="entry name" value="2-methylcitrate dehydratase PrpD"/>
    <property type="match status" value="1"/>
</dbReference>
<proteinExistence type="inferred from homology"/>
<evidence type="ECO:0000256" key="7">
    <source>
        <dbReference type="ARBA" id="ARBA00023239"/>
    </source>
</evidence>
<evidence type="ECO:0000256" key="4">
    <source>
        <dbReference type="ARBA" id="ARBA00013124"/>
    </source>
</evidence>
<dbReference type="Proteomes" id="UP000597338">
    <property type="component" value="Unassembled WGS sequence"/>
</dbReference>
<dbReference type="InterPro" id="IPR045337">
    <property type="entry name" value="MmgE_PrpD_C"/>
</dbReference>
<protein>
    <recommendedName>
        <fullName evidence="5">2-methylcitrate dehydratase</fullName>
        <ecNumber evidence="4">4.2.1.79</ecNumber>
    </recommendedName>
</protein>
<evidence type="ECO:0000259" key="9">
    <source>
        <dbReference type="Pfam" id="PF19305"/>
    </source>
</evidence>
<dbReference type="InterPro" id="IPR042188">
    <property type="entry name" value="MmgE/PrpD_sf_2"/>
</dbReference>
<dbReference type="PANTHER" id="PTHR16943:SF8">
    <property type="entry name" value="2-METHYLCITRATE DEHYDRATASE"/>
    <property type="match status" value="1"/>
</dbReference>
<dbReference type="Pfam" id="PF19305">
    <property type="entry name" value="MmgE_PrpD_C"/>
    <property type="match status" value="1"/>
</dbReference>
<dbReference type="InterPro" id="IPR005656">
    <property type="entry name" value="MmgE_PrpD"/>
</dbReference>
<keyword evidence="7" id="KW-0456">Lyase</keyword>
<feature type="domain" description="MmgE/PrpD N-terminal" evidence="8">
    <location>
        <begin position="18"/>
        <end position="270"/>
    </location>
</feature>
<evidence type="ECO:0000256" key="5">
    <source>
        <dbReference type="ARBA" id="ARBA00017240"/>
    </source>
</evidence>
<evidence type="ECO:0000313" key="10">
    <source>
        <dbReference type="EMBL" id="GGC41501.1"/>
    </source>
</evidence>
<dbReference type="Pfam" id="PF03972">
    <property type="entry name" value="MmgE_PrpD_N"/>
    <property type="match status" value="1"/>
</dbReference>
<dbReference type="InterPro" id="IPR045336">
    <property type="entry name" value="MmgE_PrpD_N"/>
</dbReference>
<dbReference type="InterPro" id="IPR042183">
    <property type="entry name" value="MmgE/PrpD_sf_1"/>
</dbReference>
<comment type="pathway">
    <text evidence="2">Organic acid metabolism; propanoate degradation.</text>
</comment>
<keyword evidence="6" id="KW-0816">Tricarboxylic acid cycle</keyword>
<gene>
    <name evidence="10" type="primary">prpD</name>
    <name evidence="10" type="ORF">GCM10011386_37030</name>
</gene>